<dbReference type="Pfam" id="PF14258">
    <property type="entry name" value="DUF4350"/>
    <property type="match status" value="1"/>
</dbReference>
<accession>A0A428IYX3</accession>
<feature type="compositionally biased region" description="Acidic residues" evidence="1">
    <location>
        <begin position="90"/>
        <end position="105"/>
    </location>
</feature>
<keyword evidence="5" id="KW-1185">Reference proteome</keyword>
<feature type="region of interest" description="Disordered" evidence="1">
    <location>
        <begin position="78"/>
        <end position="118"/>
    </location>
</feature>
<evidence type="ECO:0000259" key="3">
    <source>
        <dbReference type="Pfam" id="PF14258"/>
    </source>
</evidence>
<keyword evidence="2" id="KW-0472">Membrane</keyword>
<name>A0A428IYX3_9BACT</name>
<evidence type="ECO:0000313" key="5">
    <source>
        <dbReference type="Proteomes" id="UP000280066"/>
    </source>
</evidence>
<keyword evidence="2" id="KW-0812">Transmembrane</keyword>
<evidence type="ECO:0000256" key="2">
    <source>
        <dbReference type="SAM" id="Phobius"/>
    </source>
</evidence>
<dbReference type="Proteomes" id="UP000280066">
    <property type="component" value="Unassembled WGS sequence"/>
</dbReference>
<reference evidence="4 5" key="1">
    <citation type="submission" date="2018-12" db="EMBL/GenBank/DDBJ databases">
        <authorList>
            <person name="Feng G."/>
            <person name="Zhu H."/>
        </authorList>
    </citation>
    <scope>NUCLEOTIDE SEQUENCE [LARGE SCALE GENOMIC DNA]</scope>
    <source>
        <strain evidence="4 5">9PBR-2</strain>
    </source>
</reference>
<evidence type="ECO:0000256" key="1">
    <source>
        <dbReference type="SAM" id="MobiDB-lite"/>
    </source>
</evidence>
<feature type="transmembrane region" description="Helical" evidence="2">
    <location>
        <begin position="363"/>
        <end position="381"/>
    </location>
</feature>
<comment type="caution">
    <text evidence="4">The sequence shown here is derived from an EMBL/GenBank/DDBJ whole genome shotgun (WGS) entry which is preliminary data.</text>
</comment>
<dbReference type="AlphaFoldDB" id="A0A428IYX3"/>
<gene>
    <name evidence="4" type="ORF">EI290_20205</name>
</gene>
<protein>
    <recommendedName>
        <fullName evidence="3">DUF4350 domain-containing protein</fullName>
    </recommendedName>
</protein>
<organism evidence="4 5">
    <name type="scientific">Hymenobacter metallilatus</name>
    <dbReference type="NCBI Taxonomy" id="2493666"/>
    <lineage>
        <taxon>Bacteria</taxon>
        <taxon>Pseudomonadati</taxon>
        <taxon>Bacteroidota</taxon>
        <taxon>Cytophagia</taxon>
        <taxon>Cytophagales</taxon>
        <taxon>Hymenobacteraceae</taxon>
        <taxon>Hymenobacter</taxon>
    </lineage>
</organism>
<keyword evidence="2" id="KW-1133">Transmembrane helix</keyword>
<evidence type="ECO:0000313" key="4">
    <source>
        <dbReference type="EMBL" id="RSK24333.1"/>
    </source>
</evidence>
<dbReference type="OrthoDB" id="1111222at2"/>
<dbReference type="InterPro" id="IPR025646">
    <property type="entry name" value="DUF4350"/>
</dbReference>
<proteinExistence type="predicted"/>
<feature type="transmembrane region" description="Helical" evidence="2">
    <location>
        <begin position="6"/>
        <end position="24"/>
    </location>
</feature>
<feature type="domain" description="DUF4350" evidence="3">
    <location>
        <begin position="166"/>
        <end position="327"/>
    </location>
</feature>
<dbReference type="EMBL" id="RWIS01000017">
    <property type="protein sequence ID" value="RSK24333.1"/>
    <property type="molecule type" value="Genomic_DNA"/>
</dbReference>
<dbReference type="RefSeq" id="WP_125433458.1">
    <property type="nucleotide sequence ID" value="NZ_RWIS01000017.1"/>
</dbReference>
<sequence>MTTFRWYMLGLALLFGAYVAVEYYRPKPLDWSPTLRNDHKIPYGTYVLYDQLPAVLGTTSQQIQTIRVPIYSQIEGVEEDAPAEQRPEPTEETSADSVDVSEFETDQPAADSTAAPGSGVLLATDSVGVFRQEAGPPSLAAADTAGLGEADEDAEDADYAAGLEDGDFAPATYLFVARTFELSRLDCRSLLRHVARGNDVFVAAEDFNSHFADTLGFSTRPVFPRFFTDQNGKQKLLPDSVELRLSNPALARQAGAGFRLPAQAVTARLLARPALADGAVALATDERGRPVLLRIPHGRGHVYICTVPLAFANYFVLQPRTTNFAFAALSYLPTARPVWWDEYQKQGRRGEQSLMRVLLEHEALRYATYLAMAAALLFVAFKARRRQRVIPVLKPLPNTTLLFTRTVAGLYRQNGDHALIAEKKIGLFLEHLRTRYHEPTLDLSDEATRERLAQKSGVARAEVDALIRRINFLLTARQISDGELMDLNKTINTFRQTAA</sequence>